<sequence length="255" mass="26241">MRATHEPTTPQRPSAVHRDPADLAPSADRSWANDFVLEQRLLGVPGTQIGDALVTIESHLVDSGESALEAFGDARAYAAELAESSSAVDDAITPRTVVASVLGVIGMLTTVYAFGPWLAGEPATITVGLVVSGALLLAVLALFLANADAVLRMIVERVWLTAVAVVLVTGATVVALLLLTGVLVQVPGAVLLAAGATLLVLDAVLNWLDHGQGDTVLAPGESAPVRAAGRVLSTLTVPAFTLLMLGLAWLVHSLA</sequence>
<keyword evidence="2" id="KW-1133">Transmembrane helix</keyword>
<reference evidence="3" key="1">
    <citation type="submission" date="2022-06" db="EMBL/GenBank/DDBJ databases">
        <title>Ornithinimicrobium JY.X270.</title>
        <authorList>
            <person name="Huang Y."/>
        </authorList>
    </citation>
    <scope>NUCLEOTIDE SEQUENCE</scope>
    <source>
        <strain evidence="3">JY.X270</strain>
    </source>
</reference>
<feature type="region of interest" description="Disordered" evidence="1">
    <location>
        <begin position="1"/>
        <end position="26"/>
    </location>
</feature>
<dbReference type="EMBL" id="CP099490">
    <property type="protein sequence ID" value="USQ75602.1"/>
    <property type="molecule type" value="Genomic_DNA"/>
</dbReference>
<feature type="compositionally biased region" description="Polar residues" evidence="1">
    <location>
        <begin position="1"/>
        <end position="12"/>
    </location>
</feature>
<feature type="transmembrane region" description="Helical" evidence="2">
    <location>
        <begin position="158"/>
        <end position="183"/>
    </location>
</feature>
<feature type="transmembrane region" description="Helical" evidence="2">
    <location>
        <begin position="125"/>
        <end position="146"/>
    </location>
</feature>
<dbReference type="Proteomes" id="UP001056535">
    <property type="component" value="Chromosome"/>
</dbReference>
<keyword evidence="4" id="KW-1185">Reference proteome</keyword>
<keyword evidence="2" id="KW-0472">Membrane</keyword>
<accession>A0ABY4YG48</accession>
<evidence type="ECO:0000256" key="2">
    <source>
        <dbReference type="SAM" id="Phobius"/>
    </source>
</evidence>
<gene>
    <name evidence="3" type="ORF">NF557_13420</name>
</gene>
<keyword evidence="2" id="KW-0812">Transmembrane</keyword>
<evidence type="ECO:0000313" key="3">
    <source>
        <dbReference type="EMBL" id="USQ75602.1"/>
    </source>
</evidence>
<feature type="transmembrane region" description="Helical" evidence="2">
    <location>
        <begin position="189"/>
        <end position="208"/>
    </location>
</feature>
<protein>
    <submittedName>
        <fullName evidence="3">Uncharacterized protein</fullName>
    </submittedName>
</protein>
<evidence type="ECO:0000313" key="4">
    <source>
        <dbReference type="Proteomes" id="UP001056535"/>
    </source>
</evidence>
<proteinExistence type="predicted"/>
<dbReference type="RefSeq" id="WP_252620028.1">
    <property type="nucleotide sequence ID" value="NZ_CP099490.1"/>
</dbReference>
<feature type="transmembrane region" description="Helical" evidence="2">
    <location>
        <begin position="229"/>
        <end position="251"/>
    </location>
</feature>
<evidence type="ECO:0000256" key="1">
    <source>
        <dbReference type="SAM" id="MobiDB-lite"/>
    </source>
</evidence>
<organism evidence="3 4">
    <name type="scientific">Ornithinimicrobium cryptoxanthini</name>
    <dbReference type="NCBI Taxonomy" id="2934161"/>
    <lineage>
        <taxon>Bacteria</taxon>
        <taxon>Bacillati</taxon>
        <taxon>Actinomycetota</taxon>
        <taxon>Actinomycetes</taxon>
        <taxon>Micrococcales</taxon>
        <taxon>Ornithinimicrobiaceae</taxon>
        <taxon>Ornithinimicrobium</taxon>
    </lineage>
</organism>
<name>A0ABY4YG48_9MICO</name>
<feature type="transmembrane region" description="Helical" evidence="2">
    <location>
        <begin position="97"/>
        <end position="119"/>
    </location>
</feature>